<dbReference type="InterPro" id="IPR006439">
    <property type="entry name" value="HAD-SF_hydro_IA"/>
</dbReference>
<dbReference type="EMBL" id="PEYO01000017">
    <property type="protein sequence ID" value="PIU03394.1"/>
    <property type="molecule type" value="Genomic_DNA"/>
</dbReference>
<dbReference type="PANTHER" id="PTHR43611:SF3">
    <property type="entry name" value="FLAVIN MONONUCLEOTIDE HYDROLASE 1, CHLOROPLATIC"/>
    <property type="match status" value="1"/>
</dbReference>
<dbReference type="SFLD" id="SFLDS00003">
    <property type="entry name" value="Haloacid_Dehalogenase"/>
    <property type="match status" value="1"/>
</dbReference>
<dbReference type="PANTHER" id="PTHR43611">
    <property type="entry name" value="ALPHA-D-GLUCOSE 1-PHOSPHATE PHOSPHATASE"/>
    <property type="match status" value="1"/>
</dbReference>
<proteinExistence type="predicted"/>
<reference evidence="2" key="1">
    <citation type="submission" date="2017-09" db="EMBL/GenBank/DDBJ databases">
        <title>Depth-based differentiation of microbial function through sediment-hosted aquifers and enrichment of novel symbionts in the deep terrestrial subsurface.</title>
        <authorList>
            <person name="Probst A.J."/>
            <person name="Ladd B."/>
            <person name="Jarett J.K."/>
            <person name="Geller-Mcgrath D.E."/>
            <person name="Sieber C.M.K."/>
            <person name="Emerson J.B."/>
            <person name="Anantharaman K."/>
            <person name="Thomas B.C."/>
            <person name="Malmstrom R."/>
            <person name="Stieglmeier M."/>
            <person name="Klingl A."/>
            <person name="Woyke T."/>
            <person name="Ryan C.M."/>
            <person name="Banfield J.F."/>
        </authorList>
    </citation>
    <scope>NUCLEOTIDE SEQUENCE [LARGE SCALE GENOMIC DNA]</scope>
</reference>
<evidence type="ECO:0000313" key="1">
    <source>
        <dbReference type="EMBL" id="PIU03394.1"/>
    </source>
</evidence>
<evidence type="ECO:0008006" key="3">
    <source>
        <dbReference type="Google" id="ProtNLM"/>
    </source>
</evidence>
<dbReference type="InterPro" id="IPR036412">
    <property type="entry name" value="HAD-like_sf"/>
</dbReference>
<comment type="caution">
    <text evidence="1">The sequence shown here is derived from an EMBL/GenBank/DDBJ whole genome shotgun (WGS) entry which is preliminary data.</text>
</comment>
<protein>
    <recommendedName>
        <fullName evidence="3">HAD family phosphatase</fullName>
    </recommendedName>
</protein>
<accession>A0A2M6XCJ2</accession>
<evidence type="ECO:0000313" key="2">
    <source>
        <dbReference type="Proteomes" id="UP000228996"/>
    </source>
</evidence>
<dbReference type="NCBIfam" id="TIGR01549">
    <property type="entry name" value="HAD-SF-IA-v1"/>
    <property type="match status" value="1"/>
</dbReference>
<dbReference type="NCBIfam" id="TIGR01509">
    <property type="entry name" value="HAD-SF-IA-v3"/>
    <property type="match status" value="1"/>
</dbReference>
<organism evidence="1 2">
    <name type="scientific">Candidatus Shapirobacteria bacterium CG08_land_8_20_14_0_20_39_18</name>
    <dbReference type="NCBI Taxonomy" id="1974883"/>
    <lineage>
        <taxon>Bacteria</taxon>
        <taxon>Candidatus Shapironibacteriota</taxon>
    </lineage>
</organism>
<gene>
    <name evidence="1" type="ORF">COT44_03040</name>
</gene>
<dbReference type="AlphaFoldDB" id="A0A2M6XCJ2"/>
<dbReference type="PRINTS" id="PR00413">
    <property type="entry name" value="HADHALOGNASE"/>
</dbReference>
<sequence length="201" mass="23287">MNNKKFIYFDLGGVFFHWRSGLAEITKKLEVGSGKLEEIRIRYDDQVCRGKMTTDELWGKYQEELGIIGPKNFNFAQEWVKTFTPIPESHELIKELIKKYPVGILTNVYPEVYDLQIKYGFVPDLDYKAVIRSDQLGIVKPDPEIYKIAQAKAGVEASEIFYADDQLPNVEAARNLGWLAMWFEENNPSKSVREIWEKLGK</sequence>
<dbReference type="Pfam" id="PF00702">
    <property type="entry name" value="Hydrolase"/>
    <property type="match status" value="1"/>
</dbReference>
<dbReference type="Proteomes" id="UP000228996">
    <property type="component" value="Unassembled WGS sequence"/>
</dbReference>
<dbReference type="SFLD" id="SFLDG01129">
    <property type="entry name" value="C1.5:_HAD__Beta-PGM__Phosphata"/>
    <property type="match status" value="1"/>
</dbReference>
<name>A0A2M6XCJ2_9BACT</name>
<dbReference type="SUPFAM" id="SSF56784">
    <property type="entry name" value="HAD-like"/>
    <property type="match status" value="1"/>
</dbReference>
<dbReference type="InterPro" id="IPR023214">
    <property type="entry name" value="HAD_sf"/>
</dbReference>
<dbReference type="Gene3D" id="3.40.50.1000">
    <property type="entry name" value="HAD superfamily/HAD-like"/>
    <property type="match status" value="1"/>
</dbReference>